<dbReference type="SMART" id="SM00418">
    <property type="entry name" value="HTH_ARSR"/>
    <property type="match status" value="1"/>
</dbReference>
<accession>A0ABX7CCU7</accession>
<evidence type="ECO:0000313" key="6">
    <source>
        <dbReference type="Proteomes" id="UP000595857"/>
    </source>
</evidence>
<proteinExistence type="predicted"/>
<dbReference type="InterPro" id="IPR001845">
    <property type="entry name" value="HTH_ArsR_DNA-bd_dom"/>
</dbReference>
<dbReference type="Proteomes" id="UP000595857">
    <property type="component" value="Chromosome"/>
</dbReference>
<feature type="domain" description="HTH arsR-type" evidence="4">
    <location>
        <begin position="24"/>
        <end position="120"/>
    </location>
</feature>
<dbReference type="PRINTS" id="PR00778">
    <property type="entry name" value="HTHARSR"/>
</dbReference>
<keyword evidence="1" id="KW-0805">Transcription regulation</keyword>
<dbReference type="InterPro" id="IPR036390">
    <property type="entry name" value="WH_DNA-bd_sf"/>
</dbReference>
<keyword evidence="3" id="KW-0804">Transcription</keyword>
<evidence type="ECO:0000256" key="1">
    <source>
        <dbReference type="ARBA" id="ARBA00023015"/>
    </source>
</evidence>
<dbReference type="Pfam" id="PF01022">
    <property type="entry name" value="HTH_5"/>
    <property type="match status" value="1"/>
</dbReference>
<name>A0ABX7CCU7_9HYPH</name>
<keyword evidence="2" id="KW-0238">DNA-binding</keyword>
<dbReference type="NCBIfam" id="NF033788">
    <property type="entry name" value="HTH_metalloreg"/>
    <property type="match status" value="1"/>
</dbReference>
<organism evidence="5 6">
    <name type="scientific">Devosia rhizoryzae</name>
    <dbReference type="NCBI Taxonomy" id="2774137"/>
    <lineage>
        <taxon>Bacteria</taxon>
        <taxon>Pseudomonadati</taxon>
        <taxon>Pseudomonadota</taxon>
        <taxon>Alphaproteobacteria</taxon>
        <taxon>Hyphomicrobiales</taxon>
        <taxon>Devosiaceae</taxon>
        <taxon>Devosia</taxon>
    </lineage>
</organism>
<keyword evidence="6" id="KW-1185">Reference proteome</keyword>
<dbReference type="Gene3D" id="1.10.10.10">
    <property type="entry name" value="Winged helix-like DNA-binding domain superfamily/Winged helix DNA-binding domain"/>
    <property type="match status" value="1"/>
</dbReference>
<sequence length="131" mass="14355">MFHRNPPIKHEPGRFRASTMRRQAAPMRDDDIANIMRALGHPVRLEILRILASQQGQCCCGDVTESLTLAQSTVSQHIKVLLDAGLITRKAQGTRNRYCISHDKLGELNSAFGGLLQGLAPLVASKEAEPA</sequence>
<dbReference type="SUPFAM" id="SSF46785">
    <property type="entry name" value="Winged helix' DNA-binding domain"/>
    <property type="match status" value="1"/>
</dbReference>
<reference evidence="5 6" key="1">
    <citation type="submission" date="2021-01" db="EMBL/GenBank/DDBJ databases">
        <title>Genome seq and assembly of Devosia sp. LEGU1.</title>
        <authorList>
            <person name="Chhetri G."/>
        </authorList>
    </citation>
    <scope>NUCLEOTIDE SEQUENCE [LARGE SCALE GENOMIC DNA]</scope>
    <source>
        <strain evidence="5 6">LEGU1</strain>
    </source>
</reference>
<dbReference type="InterPro" id="IPR036388">
    <property type="entry name" value="WH-like_DNA-bd_sf"/>
</dbReference>
<dbReference type="RefSeq" id="WP_201636885.1">
    <property type="nucleotide sequence ID" value="NZ_CP068046.1"/>
</dbReference>
<dbReference type="InterPro" id="IPR051081">
    <property type="entry name" value="HTH_MetalResp_TranReg"/>
</dbReference>
<evidence type="ECO:0000256" key="3">
    <source>
        <dbReference type="ARBA" id="ARBA00023163"/>
    </source>
</evidence>
<dbReference type="PROSITE" id="PS50987">
    <property type="entry name" value="HTH_ARSR_2"/>
    <property type="match status" value="1"/>
</dbReference>
<evidence type="ECO:0000313" key="5">
    <source>
        <dbReference type="EMBL" id="QQR41034.1"/>
    </source>
</evidence>
<dbReference type="PANTHER" id="PTHR33154:SF15">
    <property type="entry name" value="REGULATORY PROTEIN ARSR"/>
    <property type="match status" value="1"/>
</dbReference>
<dbReference type="EMBL" id="CP068046">
    <property type="protein sequence ID" value="QQR41034.1"/>
    <property type="molecule type" value="Genomic_DNA"/>
</dbReference>
<protein>
    <submittedName>
        <fullName evidence="5">Helix-turn-helix transcriptional regulator</fullName>
    </submittedName>
</protein>
<evidence type="ECO:0000259" key="4">
    <source>
        <dbReference type="PROSITE" id="PS50987"/>
    </source>
</evidence>
<gene>
    <name evidence="5" type="ORF">JI748_08705</name>
</gene>
<evidence type="ECO:0000256" key="2">
    <source>
        <dbReference type="ARBA" id="ARBA00023125"/>
    </source>
</evidence>
<dbReference type="CDD" id="cd00090">
    <property type="entry name" value="HTH_ARSR"/>
    <property type="match status" value="1"/>
</dbReference>
<dbReference type="InterPro" id="IPR011991">
    <property type="entry name" value="ArsR-like_HTH"/>
</dbReference>
<dbReference type="PANTHER" id="PTHR33154">
    <property type="entry name" value="TRANSCRIPTIONAL REGULATOR, ARSR FAMILY"/>
    <property type="match status" value="1"/>
</dbReference>